<name>A0A5M6C6F5_9TREE</name>
<reference evidence="4" key="2">
    <citation type="submission" date="2024-01" db="EMBL/GenBank/DDBJ databases">
        <title>Comparative genomics of Cryptococcus and Kwoniella reveals pathogenesis evolution and contrasting modes of karyotype evolution via chromosome fusion or intercentromeric recombination.</title>
        <authorList>
            <person name="Coelho M.A."/>
            <person name="David-Palma M."/>
            <person name="Shea T."/>
            <person name="Bowers K."/>
            <person name="McGinley-Smith S."/>
            <person name="Mohammad A.W."/>
            <person name="Gnirke A."/>
            <person name="Yurkov A.M."/>
            <person name="Nowrousian M."/>
            <person name="Sun S."/>
            <person name="Cuomo C.A."/>
            <person name="Heitman J."/>
        </authorList>
    </citation>
    <scope>NUCLEOTIDE SEQUENCE</scope>
    <source>
        <strain evidence="4">CBS 12478</strain>
    </source>
</reference>
<dbReference type="OrthoDB" id="333905at2759"/>
<feature type="region of interest" description="Disordered" evidence="2">
    <location>
        <begin position="584"/>
        <end position="729"/>
    </location>
</feature>
<evidence type="ECO:0000313" key="5">
    <source>
        <dbReference type="Proteomes" id="UP000322225"/>
    </source>
</evidence>
<dbReference type="InterPro" id="IPR036533">
    <property type="entry name" value="BAG_dom_sf"/>
</dbReference>
<evidence type="ECO:0000256" key="1">
    <source>
        <dbReference type="SAM" id="Coils"/>
    </source>
</evidence>
<feature type="region of interest" description="Disordered" evidence="2">
    <location>
        <begin position="187"/>
        <end position="210"/>
    </location>
</feature>
<dbReference type="KEGG" id="ksn:43586195"/>
<feature type="compositionally biased region" description="Basic and acidic residues" evidence="2">
    <location>
        <begin position="584"/>
        <end position="618"/>
    </location>
</feature>
<sequence>MSFYSNYPYLFQPVATQRRASPAPFVPHAHAAGYSPADVFGAPRYNPFVGVDHHATYPSTTLEEEERAALAHLQSIQRRRQEAEAAAAHEAALRARAQAQAEREAVLRAELARLEYEQQLRQRREAEAEQRRRQYVEAIESRKREYLQEVERRRRAYLEAVERKKQACAAKCQRRVAQAQAAATAARAAASSQRPVQRTDTNPNTDFEGINNILGQLFGFNLVPESSVSEPKPEAKSQPQAEAAPTPAPAPQPTTQQQEQPASTTETQQESTESGSAFPEEINDLLSQFLGLRVDPISEGESSTAASSSTERPKTNGVPEGLNQFLSQFGLVFEPEEEQPAPASESTSTDKPAESAPAVEESATPAPVAARPPSPGPVQPTTETTPADQKKEVPPFTSLLEQFTDINPFVRDILGNLEHAFIEEKRRNQGEQTNCEGACEQQCARACEKKCARKTKGKGVAEGEKNDLPRAAPAPQVNNTTAETSPESGVDTPNSTASLSTLDSIEQQLAALRSQFTFPNNLSFAHTTPGSTPPPLLFNRTNSPYHAQTNALLQLLLQADGVTSGGDKEVRKRRKEVVRQVEQEIEDLEKRRDGVWEEVKERRERGEESEPEDDRRSWSDSSSASSVGDHEEKRDDDIEHVEEVDSNTNTNEESESYADVAKSAVDEEAVPTPVVEVPTESTETGTGGYQVEETKPAEAEVKHVDHSARVEDGDEDEKKNEKEEGYEMI</sequence>
<gene>
    <name evidence="4" type="ORF">CI109_106850</name>
</gene>
<feature type="compositionally biased region" description="Low complexity" evidence="2">
    <location>
        <begin position="670"/>
        <end position="684"/>
    </location>
</feature>
<feature type="region of interest" description="Disordered" evidence="2">
    <location>
        <begin position="454"/>
        <end position="498"/>
    </location>
</feature>
<keyword evidence="5" id="KW-1185">Reference proteome</keyword>
<feature type="compositionally biased region" description="Basic and acidic residues" evidence="2">
    <location>
        <begin position="459"/>
        <end position="468"/>
    </location>
</feature>
<evidence type="ECO:0000313" key="4">
    <source>
        <dbReference type="EMBL" id="WWD22359.1"/>
    </source>
</evidence>
<organism evidence="4 5">
    <name type="scientific">Kwoniella shandongensis</name>
    <dbReference type="NCBI Taxonomy" id="1734106"/>
    <lineage>
        <taxon>Eukaryota</taxon>
        <taxon>Fungi</taxon>
        <taxon>Dikarya</taxon>
        <taxon>Basidiomycota</taxon>
        <taxon>Agaricomycotina</taxon>
        <taxon>Tremellomycetes</taxon>
        <taxon>Tremellales</taxon>
        <taxon>Cryptococcaceae</taxon>
        <taxon>Kwoniella</taxon>
    </lineage>
</organism>
<dbReference type="Pfam" id="PF02179">
    <property type="entry name" value="BAG"/>
    <property type="match status" value="1"/>
</dbReference>
<dbReference type="InterPro" id="IPR003103">
    <property type="entry name" value="BAG_domain"/>
</dbReference>
<feature type="compositionally biased region" description="Low complexity" evidence="2">
    <location>
        <begin position="253"/>
        <end position="277"/>
    </location>
</feature>
<feature type="coiled-coil region" evidence="1">
    <location>
        <begin position="109"/>
        <end position="167"/>
    </location>
</feature>
<dbReference type="EMBL" id="CP144063">
    <property type="protein sequence ID" value="WWD22359.1"/>
    <property type="molecule type" value="Genomic_DNA"/>
</dbReference>
<reference evidence="4" key="1">
    <citation type="submission" date="2017-08" db="EMBL/GenBank/DDBJ databases">
        <authorList>
            <person name="Cuomo C."/>
            <person name="Billmyre B."/>
            <person name="Heitman J."/>
        </authorList>
    </citation>
    <scope>NUCLEOTIDE SEQUENCE</scope>
    <source>
        <strain evidence="4">CBS 12478</strain>
    </source>
</reference>
<dbReference type="PROSITE" id="PS50096">
    <property type="entry name" value="IQ"/>
    <property type="match status" value="1"/>
</dbReference>
<dbReference type="AlphaFoldDB" id="A0A5M6C6F5"/>
<dbReference type="Proteomes" id="UP000322225">
    <property type="component" value="Chromosome 13"/>
</dbReference>
<feature type="domain" description="BAG" evidence="3">
    <location>
        <begin position="548"/>
        <end position="590"/>
    </location>
</feature>
<feature type="compositionally biased region" description="Low complexity" evidence="2">
    <location>
        <begin position="187"/>
        <end position="198"/>
    </location>
</feature>
<dbReference type="SUPFAM" id="SSF63491">
    <property type="entry name" value="BAG domain"/>
    <property type="match status" value="1"/>
</dbReference>
<evidence type="ECO:0000259" key="3">
    <source>
        <dbReference type="Pfam" id="PF02179"/>
    </source>
</evidence>
<feature type="compositionally biased region" description="Basic and acidic residues" evidence="2">
    <location>
        <begin position="692"/>
        <end position="729"/>
    </location>
</feature>
<proteinExistence type="predicted"/>
<feature type="region of interest" description="Disordered" evidence="2">
    <location>
        <begin position="224"/>
        <end position="399"/>
    </location>
</feature>
<accession>A0A5M6C6F5</accession>
<dbReference type="Gene3D" id="1.20.58.120">
    <property type="entry name" value="BAG domain"/>
    <property type="match status" value="1"/>
</dbReference>
<feature type="compositionally biased region" description="Basic and acidic residues" evidence="2">
    <location>
        <begin position="628"/>
        <end position="643"/>
    </location>
</feature>
<dbReference type="GO" id="GO:0051087">
    <property type="term" value="F:protein-folding chaperone binding"/>
    <property type="evidence" value="ECO:0007669"/>
    <property type="project" value="InterPro"/>
</dbReference>
<evidence type="ECO:0000256" key="2">
    <source>
        <dbReference type="SAM" id="MobiDB-lite"/>
    </source>
</evidence>
<protein>
    <recommendedName>
        <fullName evidence="3">BAG domain-containing protein</fullName>
    </recommendedName>
</protein>
<dbReference type="RefSeq" id="XP_031863642.1">
    <property type="nucleotide sequence ID" value="XM_032002085.1"/>
</dbReference>
<dbReference type="GeneID" id="43586195"/>
<feature type="compositionally biased region" description="Polar residues" evidence="2">
    <location>
        <begin position="476"/>
        <end position="498"/>
    </location>
</feature>
<feature type="compositionally biased region" description="Low complexity" evidence="2">
    <location>
        <begin position="299"/>
        <end position="310"/>
    </location>
</feature>
<keyword evidence="1" id="KW-0175">Coiled coil</keyword>
<feature type="compositionally biased region" description="Low complexity" evidence="2">
    <location>
        <begin position="354"/>
        <end position="369"/>
    </location>
</feature>